<gene>
    <name evidence="2" type="ORF">JFL75_11605</name>
</gene>
<dbReference type="KEGG" id="bhc:JFL75_11605"/>
<reference evidence="2" key="1">
    <citation type="submission" date="2021-01" db="EMBL/GenBank/DDBJ databases">
        <title>Description of Breznakiella homolactica.</title>
        <authorList>
            <person name="Song Y."/>
            <person name="Brune A."/>
        </authorList>
    </citation>
    <scope>NUCLEOTIDE SEQUENCE</scope>
    <source>
        <strain evidence="2">RmG30</strain>
    </source>
</reference>
<evidence type="ECO:0000313" key="2">
    <source>
        <dbReference type="EMBL" id="QQO07591.1"/>
    </source>
</evidence>
<feature type="coiled-coil region" evidence="1">
    <location>
        <begin position="42"/>
        <end position="69"/>
    </location>
</feature>
<proteinExistence type="predicted"/>
<dbReference type="AlphaFoldDB" id="A0A7T7XJM6"/>
<accession>A0A7T7XJM6</accession>
<keyword evidence="3" id="KW-1185">Reference proteome</keyword>
<keyword evidence="1" id="KW-0175">Coiled coil</keyword>
<name>A0A7T7XJM6_9SPIR</name>
<dbReference type="EMBL" id="CP067089">
    <property type="protein sequence ID" value="QQO07591.1"/>
    <property type="molecule type" value="Genomic_DNA"/>
</dbReference>
<protein>
    <submittedName>
        <fullName evidence="2">Uncharacterized protein</fullName>
    </submittedName>
</protein>
<evidence type="ECO:0000313" key="3">
    <source>
        <dbReference type="Proteomes" id="UP000595917"/>
    </source>
</evidence>
<dbReference type="RefSeq" id="WP_215624897.1">
    <property type="nucleotide sequence ID" value="NZ_CP067089.2"/>
</dbReference>
<sequence>MEIRDFARRHANCVIHIINGVAGKELLDFLSDKDLKVLILGYKDFRRGIKHAEENRDTLDRNMQFLSGTITDYMGRFSVLSFDNLALEQLGLKNRVSPEDWEDHYMGDDGTHTMYIDLVEKTFARNSVSEIRHPLTGDIREMFRQIKS</sequence>
<evidence type="ECO:0000256" key="1">
    <source>
        <dbReference type="SAM" id="Coils"/>
    </source>
</evidence>
<organism evidence="2 3">
    <name type="scientific">Breznakiella homolactica</name>
    <dbReference type="NCBI Taxonomy" id="2798577"/>
    <lineage>
        <taxon>Bacteria</taxon>
        <taxon>Pseudomonadati</taxon>
        <taxon>Spirochaetota</taxon>
        <taxon>Spirochaetia</taxon>
        <taxon>Spirochaetales</taxon>
        <taxon>Breznakiellaceae</taxon>
        <taxon>Breznakiella</taxon>
    </lineage>
</organism>
<dbReference type="Proteomes" id="UP000595917">
    <property type="component" value="Chromosome"/>
</dbReference>